<evidence type="ECO:0000313" key="2">
    <source>
        <dbReference type="Proteomes" id="UP000587462"/>
    </source>
</evidence>
<protein>
    <recommendedName>
        <fullName evidence="3">Terpene synthase</fullName>
    </recommendedName>
</protein>
<evidence type="ECO:0000313" key="1">
    <source>
        <dbReference type="EMBL" id="NVK80269.1"/>
    </source>
</evidence>
<gene>
    <name evidence="1" type="ORF">HG542_21785</name>
</gene>
<dbReference type="AlphaFoldDB" id="A0A7Y7B793"/>
<dbReference type="SUPFAM" id="SSF48576">
    <property type="entry name" value="Terpenoid synthases"/>
    <property type="match status" value="1"/>
</dbReference>
<dbReference type="EMBL" id="JABBXF010000049">
    <property type="protein sequence ID" value="NVK80269.1"/>
    <property type="molecule type" value="Genomic_DNA"/>
</dbReference>
<dbReference type="Gene3D" id="1.10.600.10">
    <property type="entry name" value="Farnesyl Diphosphate Synthase"/>
    <property type="match status" value="1"/>
</dbReference>
<dbReference type="RefSeq" id="WP_171084007.1">
    <property type="nucleotide sequence ID" value="NZ_BNBU01000008.1"/>
</dbReference>
<reference evidence="1 2" key="1">
    <citation type="submission" date="2020-04" db="EMBL/GenBank/DDBJ databases">
        <title>Draft Genome Sequence of Streptomyces morookaense DSM 40503, an 8-azaguanine-producing strain.</title>
        <authorList>
            <person name="Qi J."/>
            <person name="Gao J.-M."/>
        </authorList>
    </citation>
    <scope>NUCLEOTIDE SEQUENCE [LARGE SCALE GENOMIC DNA]</scope>
    <source>
        <strain evidence="1 2">DSM 40503</strain>
    </source>
</reference>
<sequence length="335" mass="37240">MQPIFSYRVPDLVAGIAPPRPHRLAQSISDFVSAWVKEAVADVVPAERAERFAQEGNEWLTIWTWPDAREDRVHAMAALNAFAFFADDVASGQHADVLSPDGVRHWAGQYIASVAGERERVSDRWALSHADLWDRVMSCTPLQAAQRMRQDWIRWIVTFTAKRPAAFDEDDRYENAGGPVTLPITAFCAGLDATEPLADPQMRSAAYDAVLQSILTNDIITYGAEFLNKDDADNPIPLFMAEHEEPLQHAADRLCARILDLRESFLRRRENIMKSPTALVPGAVDYLGALEALIAGVIRHHATAGRYRIRPDSTWLGAGPALIEVFSDGIRCTPV</sequence>
<dbReference type="Pfam" id="PF19086">
    <property type="entry name" value="Terpene_syn_C_2"/>
    <property type="match status" value="1"/>
</dbReference>
<dbReference type="Proteomes" id="UP000587462">
    <property type="component" value="Unassembled WGS sequence"/>
</dbReference>
<comment type="caution">
    <text evidence="1">The sequence shown here is derived from an EMBL/GenBank/DDBJ whole genome shotgun (WGS) entry which is preliminary data.</text>
</comment>
<dbReference type="InterPro" id="IPR008949">
    <property type="entry name" value="Isoprenoid_synthase_dom_sf"/>
</dbReference>
<name>A0A7Y7B793_STRMO</name>
<organism evidence="1 2">
    <name type="scientific">Streptomyces morookaense</name>
    <name type="common">Streptoverticillium morookaense</name>
    <dbReference type="NCBI Taxonomy" id="1970"/>
    <lineage>
        <taxon>Bacteria</taxon>
        <taxon>Bacillati</taxon>
        <taxon>Actinomycetota</taxon>
        <taxon>Actinomycetes</taxon>
        <taxon>Kitasatosporales</taxon>
        <taxon>Streptomycetaceae</taxon>
        <taxon>Streptomyces</taxon>
    </lineage>
</organism>
<proteinExistence type="predicted"/>
<evidence type="ECO:0008006" key="3">
    <source>
        <dbReference type="Google" id="ProtNLM"/>
    </source>
</evidence>
<accession>A0A7Y7B793</accession>
<keyword evidence="2" id="KW-1185">Reference proteome</keyword>